<reference evidence="1 2" key="1">
    <citation type="journal article" date="2016" name="Antonie Van Leeuwenhoek">
        <title>Nocardia donostiensis sp. nov., isolated from human respiratory specimens.</title>
        <authorList>
            <person name="Ercibengoa M."/>
            <person name="Bell M."/>
            <person name="Marimon J.M."/>
            <person name="Humrighouse B."/>
            <person name="Klenk H.P."/>
            <person name="Potter G."/>
            <person name="Perez-Trallero E."/>
        </authorList>
    </citation>
    <scope>NUCLEOTIDE SEQUENCE [LARGE SCALE GENOMIC DNA]</scope>
    <source>
        <strain evidence="1 2">X1655</strain>
    </source>
</reference>
<keyword evidence="2" id="KW-1185">Reference proteome</keyword>
<evidence type="ECO:0000313" key="2">
    <source>
        <dbReference type="Proteomes" id="UP000188836"/>
    </source>
</evidence>
<dbReference type="Pfam" id="PF18937">
    <property type="entry name" value="DUF5685"/>
    <property type="match status" value="1"/>
</dbReference>
<dbReference type="STRING" id="1538463.B0T36_24720"/>
<gene>
    <name evidence="1" type="ORF">B0T46_22240</name>
</gene>
<dbReference type="EMBL" id="MUMY01000022">
    <property type="protein sequence ID" value="ONM46632.1"/>
    <property type="molecule type" value="Genomic_DNA"/>
</dbReference>
<accession>A0A1W0AQL8</accession>
<proteinExistence type="predicted"/>
<sequence>MFGMLRPCAHGAAKYGIDTSVWQSHMCGLCLGLRDGHGQLARIATNTDAIVLSLLTEAQTAEPVPRRTAGPCALRGMRTATIPAPDTGAVRLAATASLLLGAAKIGDHIADGELSPKLHRPMARVSANWAGNARRQADLIGLDVAPLVAAIEAQGDAERRVAASALPAVDAHRDAALDELTTASRHCAAELFAHTAVLAERPGNVESLRTAGGEFGRIAHLVDAVEDYAQDQREGRFNPLVATGTSVEYADELLRESDTRLRGALAETGLHEQPTVRWLLLDPLAAVLRRIGHGVSGTAQAACGIHQEHRADARHAPYPGPARKPGVVESIGLLLGQYCTGYACCAEHRRPCSGVRKKAWCKRIDPSCCECCNCCNCNC</sequence>
<organism evidence="1 2">
    <name type="scientific">Nocardia donostiensis</name>
    <dbReference type="NCBI Taxonomy" id="1538463"/>
    <lineage>
        <taxon>Bacteria</taxon>
        <taxon>Bacillati</taxon>
        <taxon>Actinomycetota</taxon>
        <taxon>Actinomycetes</taxon>
        <taxon>Mycobacteriales</taxon>
        <taxon>Nocardiaceae</taxon>
        <taxon>Nocardia</taxon>
    </lineage>
</organism>
<comment type="caution">
    <text evidence="1">The sequence shown here is derived from an EMBL/GenBank/DDBJ whole genome shotgun (WGS) entry which is preliminary data.</text>
</comment>
<dbReference type="AlphaFoldDB" id="A0A1W0AQL8"/>
<name>A0A1W0AQL8_9NOCA</name>
<dbReference type="InterPro" id="IPR043740">
    <property type="entry name" value="DUF5685"/>
</dbReference>
<dbReference type="Proteomes" id="UP000188836">
    <property type="component" value="Unassembled WGS sequence"/>
</dbReference>
<protein>
    <submittedName>
        <fullName evidence="1">Regulator</fullName>
    </submittedName>
</protein>
<evidence type="ECO:0000313" key="1">
    <source>
        <dbReference type="EMBL" id="ONM46632.1"/>
    </source>
</evidence>